<name>A0A518BD92_9BACT</name>
<reference evidence="2 3" key="1">
    <citation type="submission" date="2019-02" db="EMBL/GenBank/DDBJ databases">
        <title>Deep-cultivation of Planctomycetes and their phenomic and genomic characterization uncovers novel biology.</title>
        <authorList>
            <person name="Wiegand S."/>
            <person name="Jogler M."/>
            <person name="Boedeker C."/>
            <person name="Pinto D."/>
            <person name="Vollmers J."/>
            <person name="Rivas-Marin E."/>
            <person name="Kohn T."/>
            <person name="Peeters S.H."/>
            <person name="Heuer A."/>
            <person name="Rast P."/>
            <person name="Oberbeckmann S."/>
            <person name="Bunk B."/>
            <person name="Jeske O."/>
            <person name="Meyerdierks A."/>
            <person name="Storesund J.E."/>
            <person name="Kallscheuer N."/>
            <person name="Luecker S."/>
            <person name="Lage O.M."/>
            <person name="Pohl T."/>
            <person name="Merkel B.J."/>
            <person name="Hornburger P."/>
            <person name="Mueller R.-W."/>
            <person name="Bruemmer F."/>
            <person name="Labrenz M."/>
            <person name="Spormann A.M."/>
            <person name="Op den Camp H."/>
            <person name="Overmann J."/>
            <person name="Amann R."/>
            <person name="Jetten M.S.M."/>
            <person name="Mascher T."/>
            <person name="Medema M.H."/>
            <person name="Devos D.P."/>
            <person name="Kaster A.-K."/>
            <person name="Ovreas L."/>
            <person name="Rohde M."/>
            <person name="Galperin M.Y."/>
            <person name="Jogler C."/>
        </authorList>
    </citation>
    <scope>NUCLEOTIDE SEQUENCE [LARGE SCALE GENOMIC DNA]</scope>
    <source>
        <strain evidence="2 3">Pla133</strain>
    </source>
</reference>
<proteinExistence type="predicted"/>
<dbReference type="RefSeq" id="WP_419191968.1">
    <property type="nucleotide sequence ID" value="NZ_CP036287.1"/>
</dbReference>
<keyword evidence="3" id="KW-1185">Reference proteome</keyword>
<dbReference type="SUPFAM" id="SSF160246">
    <property type="entry name" value="EspE N-terminal domain-like"/>
    <property type="match status" value="1"/>
</dbReference>
<dbReference type="InterPro" id="IPR007831">
    <property type="entry name" value="T2SS_GspE_N"/>
</dbReference>
<protein>
    <recommendedName>
        <fullName evidence="1">Type II secretion system protein GspE N-terminal domain-containing protein</fullName>
    </recommendedName>
</protein>
<organism evidence="2 3">
    <name type="scientific">Engelhardtia mirabilis</name>
    <dbReference type="NCBI Taxonomy" id="2528011"/>
    <lineage>
        <taxon>Bacteria</taxon>
        <taxon>Pseudomonadati</taxon>
        <taxon>Planctomycetota</taxon>
        <taxon>Planctomycetia</taxon>
        <taxon>Planctomycetia incertae sedis</taxon>
        <taxon>Engelhardtia</taxon>
    </lineage>
</organism>
<sequence length="182" mass="20333">MKQTQRLDYERLADSIRDRQIIDGETIRHTLHEALSTGALFTELLVRQGLLSDWELCRIASEVFNLAFVPVDLYEPNEELIGLFDSEYLRQYCLVPLDRFGDLVTIAMPAMVPSEILQELEDRHKVKILGLVGSVGSNQSWLERHLPAASLADLSSEFGDVAEGGEWGGIFDAGDAAVQEDL</sequence>
<dbReference type="AlphaFoldDB" id="A0A518BD92"/>
<evidence type="ECO:0000313" key="3">
    <source>
        <dbReference type="Proteomes" id="UP000316921"/>
    </source>
</evidence>
<dbReference type="KEGG" id="pbap:Pla133_00050"/>
<evidence type="ECO:0000259" key="1">
    <source>
        <dbReference type="Pfam" id="PF05157"/>
    </source>
</evidence>
<dbReference type="EMBL" id="CP036287">
    <property type="protein sequence ID" value="QDU64944.1"/>
    <property type="molecule type" value="Genomic_DNA"/>
</dbReference>
<feature type="domain" description="Type II secretion system protein GspE N-terminal" evidence="1">
    <location>
        <begin position="64"/>
        <end position="127"/>
    </location>
</feature>
<accession>A0A518BD92</accession>
<dbReference type="Pfam" id="PF05157">
    <property type="entry name" value="MshEN"/>
    <property type="match status" value="1"/>
</dbReference>
<dbReference type="InterPro" id="IPR037257">
    <property type="entry name" value="T2SS_E_N_sf"/>
</dbReference>
<evidence type="ECO:0000313" key="2">
    <source>
        <dbReference type="EMBL" id="QDU64944.1"/>
    </source>
</evidence>
<gene>
    <name evidence="2" type="ORF">Pla133_00050</name>
</gene>
<dbReference type="Proteomes" id="UP000316921">
    <property type="component" value="Chromosome"/>
</dbReference>